<sequence length="167" mass="17837">MRLSGVRVEKTRTGKNVHQATGEWTLIGAHHQAGTSTLAALLNHRQSGFAVEFAAGTLPAKRVVIVARSTPDGAEAAAAMVTDWPLPTRPVLCLVADVPFPASRLTRHRIKVISPRLSAVIGLPYLFALRNLGSVAAAVRHDRKTTHAARGLQRALARLALSEDTSS</sequence>
<keyword evidence="2" id="KW-1185">Reference proteome</keyword>
<protein>
    <submittedName>
        <fullName evidence="1">Uncharacterized protein</fullName>
    </submittedName>
</protein>
<proteinExistence type="predicted"/>
<reference evidence="1" key="1">
    <citation type="submission" date="2021-01" db="EMBL/GenBank/DDBJ databases">
        <title>Whole genome shotgun sequence of Planobispora rosea NBRC 15558.</title>
        <authorList>
            <person name="Komaki H."/>
            <person name="Tamura T."/>
        </authorList>
    </citation>
    <scope>NUCLEOTIDE SEQUENCE</scope>
    <source>
        <strain evidence="1">NBRC 15558</strain>
    </source>
</reference>
<accession>A0A8J3S514</accession>
<dbReference type="AlphaFoldDB" id="A0A8J3S514"/>
<organism evidence="1 2">
    <name type="scientific">Planobispora rosea</name>
    <dbReference type="NCBI Taxonomy" id="35762"/>
    <lineage>
        <taxon>Bacteria</taxon>
        <taxon>Bacillati</taxon>
        <taxon>Actinomycetota</taxon>
        <taxon>Actinomycetes</taxon>
        <taxon>Streptosporangiales</taxon>
        <taxon>Streptosporangiaceae</taxon>
        <taxon>Planobispora</taxon>
    </lineage>
</organism>
<evidence type="ECO:0000313" key="2">
    <source>
        <dbReference type="Proteomes" id="UP000655044"/>
    </source>
</evidence>
<evidence type="ECO:0000313" key="1">
    <source>
        <dbReference type="EMBL" id="GIH88012.1"/>
    </source>
</evidence>
<dbReference type="Proteomes" id="UP000655044">
    <property type="component" value="Unassembled WGS sequence"/>
</dbReference>
<gene>
    <name evidence="1" type="ORF">Pro02_64200</name>
</gene>
<name>A0A8J3S514_PLARO</name>
<dbReference type="EMBL" id="BOOI01000071">
    <property type="protein sequence ID" value="GIH88012.1"/>
    <property type="molecule type" value="Genomic_DNA"/>
</dbReference>
<comment type="caution">
    <text evidence="1">The sequence shown here is derived from an EMBL/GenBank/DDBJ whole genome shotgun (WGS) entry which is preliminary data.</text>
</comment>